<dbReference type="InterPro" id="IPR005829">
    <property type="entry name" value="Sugar_transporter_CS"/>
</dbReference>
<keyword evidence="4" id="KW-1003">Cell membrane</keyword>
<dbReference type="AlphaFoldDB" id="A0AAE3MKN6"/>
<feature type="transmembrane region" description="Helical" evidence="11">
    <location>
        <begin position="335"/>
        <end position="355"/>
    </location>
</feature>
<feature type="transmembrane region" description="Helical" evidence="11">
    <location>
        <begin position="375"/>
        <end position="399"/>
    </location>
</feature>
<evidence type="ECO:0000256" key="10">
    <source>
        <dbReference type="SAM" id="MobiDB-lite"/>
    </source>
</evidence>
<dbReference type="Pfam" id="PF00083">
    <property type="entry name" value="Sugar_tr"/>
    <property type="match status" value="1"/>
</dbReference>
<dbReference type="PANTHER" id="PTHR48023:SF4">
    <property type="entry name" value="D-XYLOSE-PROTON SYMPORTER-LIKE 2"/>
    <property type="match status" value="1"/>
</dbReference>
<sequence>MTDQIQDSQQNESYNLGRVIFLAFVAAIGGFLFGFDSGVINGTVDALQAAFDSDATGTGFNVASVLLGCVVGAFFAGTLADRFGRKPMMLVAGIVFVISAWGSGISEGSLEFVIYRLIGGLAVGAASILAPLYISEIAPSKIRGRLATLQQLMIVIGLFMAFMSNYALAGLSGGAEEELWLGFQTWSWMFWAEILPASLFVIVLLFIPESPRYLVASNQAEKAQKVLAAISNAAQAAVKVADIKTTVRTDSRPKLGDIISKYTGKIHPLVWVGIGIAVLQQFTGINVIFYYGATLWQAAGFAESDALLTNVISGSVNIFFTFVAIVLIDKVGRKPLLLVGSIGQAVMLGILAYLFGTASLDSANNLILEGNNGTYALLAANGYIAFFAASWGPVMWVMLGEMFPNQYRGAALAVCGIAQWGSNFAITMTFPIMLNYLGLGVSYGVYAVFGVVAYFFVRSLVKETKGRTLEDMSREQEEEERKHASQTG</sequence>
<keyword evidence="8 11" id="KW-0472">Membrane</keyword>
<dbReference type="PRINTS" id="PR00171">
    <property type="entry name" value="SUGRTRNSPORT"/>
</dbReference>
<evidence type="ECO:0000256" key="5">
    <source>
        <dbReference type="ARBA" id="ARBA00022597"/>
    </source>
</evidence>
<evidence type="ECO:0000313" key="14">
    <source>
        <dbReference type="Proteomes" id="UP001207116"/>
    </source>
</evidence>
<keyword evidence="5" id="KW-0762">Sugar transport</keyword>
<feature type="transmembrane region" description="Helical" evidence="11">
    <location>
        <begin position="112"/>
        <end position="134"/>
    </location>
</feature>
<comment type="similarity">
    <text evidence="2 9">Belongs to the major facilitator superfamily. Sugar transporter (TC 2.A.1.1) family.</text>
</comment>
<feature type="transmembrane region" description="Helical" evidence="11">
    <location>
        <begin position="60"/>
        <end position="80"/>
    </location>
</feature>
<evidence type="ECO:0000256" key="3">
    <source>
        <dbReference type="ARBA" id="ARBA00022448"/>
    </source>
</evidence>
<comment type="subcellular location">
    <subcellularLocation>
        <location evidence="1">Cell membrane</location>
        <topology evidence="1">Multi-pass membrane protein</topology>
    </subcellularLocation>
</comment>
<dbReference type="InterPro" id="IPR036259">
    <property type="entry name" value="MFS_trans_sf"/>
</dbReference>
<evidence type="ECO:0000256" key="9">
    <source>
        <dbReference type="RuleBase" id="RU003346"/>
    </source>
</evidence>
<accession>A0AAE3MKN6</accession>
<reference evidence="13" key="1">
    <citation type="submission" date="2022-11" db="EMBL/GenBank/DDBJ databases">
        <title>The characterization of three novel Bacteroidetes species and genomic analysis of their roles in tidal elemental geochemical cycles.</title>
        <authorList>
            <person name="Ma K.-J."/>
        </authorList>
    </citation>
    <scope>NUCLEOTIDE SEQUENCE</scope>
    <source>
        <strain evidence="13">M415</strain>
    </source>
</reference>
<dbReference type="SUPFAM" id="SSF103473">
    <property type="entry name" value="MFS general substrate transporter"/>
    <property type="match status" value="1"/>
</dbReference>
<dbReference type="PANTHER" id="PTHR48023">
    <property type="entry name" value="D-XYLOSE-PROTON SYMPORTER-LIKE 2"/>
    <property type="match status" value="1"/>
</dbReference>
<evidence type="ECO:0000259" key="12">
    <source>
        <dbReference type="PROSITE" id="PS50850"/>
    </source>
</evidence>
<dbReference type="PROSITE" id="PS50850">
    <property type="entry name" value="MFS"/>
    <property type="match status" value="1"/>
</dbReference>
<keyword evidence="14" id="KW-1185">Reference proteome</keyword>
<evidence type="ECO:0000256" key="4">
    <source>
        <dbReference type="ARBA" id="ARBA00022475"/>
    </source>
</evidence>
<dbReference type="Proteomes" id="UP001207116">
    <property type="component" value="Unassembled WGS sequence"/>
</dbReference>
<dbReference type="FunFam" id="1.20.1250.20:FF:000122">
    <property type="entry name" value="D-xylose transporter XylE"/>
    <property type="match status" value="1"/>
</dbReference>
<evidence type="ECO:0000256" key="7">
    <source>
        <dbReference type="ARBA" id="ARBA00022989"/>
    </source>
</evidence>
<feature type="transmembrane region" description="Helical" evidence="11">
    <location>
        <begin position="87"/>
        <end position="106"/>
    </location>
</feature>
<comment type="caution">
    <text evidence="13">The sequence shown here is derived from an EMBL/GenBank/DDBJ whole genome shotgun (WGS) entry which is preliminary data.</text>
</comment>
<keyword evidence="7 11" id="KW-1133">Transmembrane helix</keyword>
<feature type="transmembrane region" description="Helical" evidence="11">
    <location>
        <begin position="411"/>
        <end position="430"/>
    </location>
</feature>
<gene>
    <name evidence="13" type="ORF">OO016_06235</name>
</gene>
<feature type="transmembrane region" description="Helical" evidence="11">
    <location>
        <begin position="146"/>
        <end position="168"/>
    </location>
</feature>
<evidence type="ECO:0000256" key="2">
    <source>
        <dbReference type="ARBA" id="ARBA00010992"/>
    </source>
</evidence>
<dbReference type="CDD" id="cd17359">
    <property type="entry name" value="MFS_XylE_like"/>
    <property type="match status" value="1"/>
</dbReference>
<feature type="region of interest" description="Disordered" evidence="10">
    <location>
        <begin position="468"/>
        <end position="488"/>
    </location>
</feature>
<keyword evidence="3 9" id="KW-0813">Transport</keyword>
<feature type="transmembrane region" description="Helical" evidence="11">
    <location>
        <begin position="20"/>
        <end position="40"/>
    </location>
</feature>
<evidence type="ECO:0000313" key="13">
    <source>
        <dbReference type="EMBL" id="MCX2719193.1"/>
    </source>
</evidence>
<dbReference type="GO" id="GO:0005886">
    <property type="term" value="C:plasma membrane"/>
    <property type="evidence" value="ECO:0007669"/>
    <property type="project" value="UniProtKB-SubCell"/>
</dbReference>
<proteinExistence type="inferred from homology"/>
<dbReference type="EMBL" id="JAPFQP010000001">
    <property type="protein sequence ID" value="MCX2719193.1"/>
    <property type="molecule type" value="Genomic_DNA"/>
</dbReference>
<feature type="domain" description="Major facilitator superfamily (MFS) profile" evidence="12">
    <location>
        <begin position="22"/>
        <end position="465"/>
    </location>
</feature>
<dbReference type="InterPro" id="IPR050820">
    <property type="entry name" value="MFS_Sugar_Transporter"/>
</dbReference>
<evidence type="ECO:0000256" key="1">
    <source>
        <dbReference type="ARBA" id="ARBA00004651"/>
    </source>
</evidence>
<dbReference type="GO" id="GO:0022857">
    <property type="term" value="F:transmembrane transporter activity"/>
    <property type="evidence" value="ECO:0007669"/>
    <property type="project" value="InterPro"/>
</dbReference>
<dbReference type="InterPro" id="IPR005828">
    <property type="entry name" value="MFS_sugar_transport-like"/>
</dbReference>
<protein>
    <submittedName>
        <fullName evidence="13">Sugar porter family MFS transporter</fullName>
    </submittedName>
</protein>
<dbReference type="PROSITE" id="PS00217">
    <property type="entry name" value="SUGAR_TRANSPORT_2"/>
    <property type="match status" value="1"/>
</dbReference>
<dbReference type="Gene3D" id="1.20.1250.20">
    <property type="entry name" value="MFS general substrate transporter like domains"/>
    <property type="match status" value="2"/>
</dbReference>
<feature type="transmembrane region" description="Helical" evidence="11">
    <location>
        <begin position="311"/>
        <end position="328"/>
    </location>
</feature>
<dbReference type="InterPro" id="IPR047984">
    <property type="entry name" value="XylE-like"/>
</dbReference>
<feature type="transmembrane region" description="Helical" evidence="11">
    <location>
        <begin position="188"/>
        <end position="207"/>
    </location>
</feature>
<name>A0AAE3MKN6_9FLAO</name>
<dbReference type="InterPro" id="IPR020846">
    <property type="entry name" value="MFS_dom"/>
</dbReference>
<dbReference type="NCBIfam" id="TIGR00879">
    <property type="entry name" value="SP"/>
    <property type="match status" value="1"/>
</dbReference>
<evidence type="ECO:0000256" key="8">
    <source>
        <dbReference type="ARBA" id="ARBA00023136"/>
    </source>
</evidence>
<dbReference type="PROSITE" id="PS00216">
    <property type="entry name" value="SUGAR_TRANSPORT_1"/>
    <property type="match status" value="2"/>
</dbReference>
<feature type="transmembrane region" description="Helical" evidence="11">
    <location>
        <begin position="436"/>
        <end position="457"/>
    </location>
</feature>
<evidence type="ECO:0000256" key="6">
    <source>
        <dbReference type="ARBA" id="ARBA00022692"/>
    </source>
</evidence>
<keyword evidence="6 11" id="KW-0812">Transmembrane</keyword>
<feature type="transmembrane region" description="Helical" evidence="11">
    <location>
        <begin position="269"/>
        <end position="291"/>
    </location>
</feature>
<organism evidence="13 14">
    <name type="scientific">Lentiprolixibacter aurantiacus</name>
    <dbReference type="NCBI Taxonomy" id="2993939"/>
    <lineage>
        <taxon>Bacteria</taxon>
        <taxon>Pseudomonadati</taxon>
        <taxon>Bacteroidota</taxon>
        <taxon>Flavobacteriia</taxon>
        <taxon>Flavobacteriales</taxon>
        <taxon>Flavobacteriaceae</taxon>
        <taxon>Lentiprolixibacter</taxon>
    </lineage>
</organism>
<dbReference type="InterPro" id="IPR003663">
    <property type="entry name" value="Sugar/inositol_transpt"/>
</dbReference>
<dbReference type="RefSeq" id="WP_266011683.1">
    <property type="nucleotide sequence ID" value="NZ_JAPFQP010000001.1"/>
</dbReference>
<evidence type="ECO:0000256" key="11">
    <source>
        <dbReference type="SAM" id="Phobius"/>
    </source>
</evidence>